<dbReference type="GO" id="GO:0002161">
    <property type="term" value="F:aminoacyl-tRNA deacylase activity"/>
    <property type="evidence" value="ECO:0007669"/>
    <property type="project" value="InterPro"/>
</dbReference>
<dbReference type="CDD" id="cd04333">
    <property type="entry name" value="ProX_deacylase"/>
    <property type="match status" value="1"/>
</dbReference>
<name>A0A537J3A8_9BACT</name>
<dbReference type="SUPFAM" id="SSF55826">
    <property type="entry name" value="YbaK/ProRS associated domain"/>
    <property type="match status" value="1"/>
</dbReference>
<evidence type="ECO:0000259" key="1">
    <source>
        <dbReference type="Pfam" id="PF04073"/>
    </source>
</evidence>
<comment type="caution">
    <text evidence="2">The sequence shown here is derived from an EMBL/GenBank/DDBJ whole genome shotgun (WGS) entry which is preliminary data.</text>
</comment>
<sequence length="165" mass="17025">MATPPDRRASSPAIERVRVALANLRIDAEIVEFPESTRTAAEAARAVGTTVAQIVKSLVFAADGRLVLALASGVNRVDLHKLARLAGAARIEKAAAEAVRETTGFSIGGVPPVGHAVALPVFVDETLLRHQVVYAAAGTPHAVFAVSPHALVQATQGVVGDLAEA</sequence>
<dbReference type="AlphaFoldDB" id="A0A537J3A8"/>
<accession>A0A537J3A8</accession>
<proteinExistence type="predicted"/>
<feature type="domain" description="YbaK/aminoacyl-tRNA synthetase-associated" evidence="1">
    <location>
        <begin position="35"/>
        <end position="152"/>
    </location>
</feature>
<dbReference type="Pfam" id="PF04073">
    <property type="entry name" value="tRNA_edit"/>
    <property type="match status" value="1"/>
</dbReference>
<gene>
    <name evidence="2" type="ORF">E6H03_12775</name>
</gene>
<dbReference type="Gene3D" id="3.90.960.10">
    <property type="entry name" value="YbaK/aminoacyl-tRNA synthetase-associated domain"/>
    <property type="match status" value="1"/>
</dbReference>
<dbReference type="Proteomes" id="UP000318093">
    <property type="component" value="Unassembled WGS sequence"/>
</dbReference>
<protein>
    <submittedName>
        <fullName evidence="2">YbaK/EbsC family protein</fullName>
    </submittedName>
</protein>
<evidence type="ECO:0000313" key="2">
    <source>
        <dbReference type="EMBL" id="TMI78051.1"/>
    </source>
</evidence>
<reference evidence="2 3" key="1">
    <citation type="journal article" date="2019" name="Nat. Microbiol.">
        <title>Mediterranean grassland soil C-N compound turnover is dependent on rainfall and depth, and is mediated by genomically divergent microorganisms.</title>
        <authorList>
            <person name="Diamond S."/>
            <person name="Andeer P.F."/>
            <person name="Li Z."/>
            <person name="Crits-Christoph A."/>
            <person name="Burstein D."/>
            <person name="Anantharaman K."/>
            <person name="Lane K.R."/>
            <person name="Thomas B.C."/>
            <person name="Pan C."/>
            <person name="Northen T.R."/>
            <person name="Banfield J.F."/>
        </authorList>
    </citation>
    <scope>NUCLEOTIDE SEQUENCE [LARGE SCALE GENOMIC DNA]</scope>
    <source>
        <strain evidence="2">NP_6</strain>
    </source>
</reference>
<dbReference type="PANTHER" id="PTHR30411:SF1">
    <property type="entry name" value="CYTOPLASMIC PROTEIN"/>
    <property type="match status" value="1"/>
</dbReference>
<organism evidence="2 3">
    <name type="scientific">Candidatus Segetimicrobium genomatis</name>
    <dbReference type="NCBI Taxonomy" id="2569760"/>
    <lineage>
        <taxon>Bacteria</taxon>
        <taxon>Bacillati</taxon>
        <taxon>Candidatus Sysuimicrobiota</taxon>
        <taxon>Candidatus Sysuimicrobiia</taxon>
        <taxon>Candidatus Sysuimicrobiales</taxon>
        <taxon>Candidatus Segetimicrobiaceae</taxon>
        <taxon>Candidatus Segetimicrobium</taxon>
    </lineage>
</organism>
<dbReference type="InterPro" id="IPR036754">
    <property type="entry name" value="YbaK/aa-tRNA-synt-asso_dom_sf"/>
</dbReference>
<dbReference type="PANTHER" id="PTHR30411">
    <property type="entry name" value="CYTOPLASMIC PROTEIN"/>
    <property type="match status" value="1"/>
</dbReference>
<dbReference type="InterPro" id="IPR007214">
    <property type="entry name" value="YbaK/aa-tRNA-synth-assoc-dom"/>
</dbReference>
<evidence type="ECO:0000313" key="3">
    <source>
        <dbReference type="Proteomes" id="UP000318093"/>
    </source>
</evidence>
<dbReference type="EMBL" id="VBAN01000454">
    <property type="protein sequence ID" value="TMI78051.1"/>
    <property type="molecule type" value="Genomic_DNA"/>
</dbReference>